<comment type="similarity">
    <text evidence="5">Belongs to the YciB family.</text>
</comment>
<dbReference type="EMBL" id="JBHRTO010000002">
    <property type="protein sequence ID" value="MFC3182588.1"/>
    <property type="molecule type" value="Genomic_DNA"/>
</dbReference>
<keyword evidence="7" id="KW-1185">Reference proteome</keyword>
<evidence type="ECO:0000256" key="1">
    <source>
        <dbReference type="ARBA" id="ARBA00022475"/>
    </source>
</evidence>
<dbReference type="RefSeq" id="WP_380074247.1">
    <property type="nucleotide sequence ID" value="NZ_JBHRTO010000002.1"/>
</dbReference>
<dbReference type="HAMAP" id="MF_00189">
    <property type="entry name" value="YciB"/>
    <property type="match status" value="1"/>
</dbReference>
<evidence type="ECO:0000313" key="6">
    <source>
        <dbReference type="EMBL" id="MFC3182588.1"/>
    </source>
</evidence>
<keyword evidence="2 5" id="KW-0812">Transmembrane</keyword>
<protein>
    <recommendedName>
        <fullName evidence="5">Inner membrane-spanning protein YciB</fullName>
    </recommendedName>
</protein>
<feature type="transmembrane region" description="Helical" evidence="5">
    <location>
        <begin position="12"/>
        <end position="29"/>
    </location>
</feature>
<dbReference type="Pfam" id="PF04279">
    <property type="entry name" value="IspA"/>
    <property type="match status" value="1"/>
</dbReference>
<feature type="transmembrane region" description="Helical" evidence="5">
    <location>
        <begin position="102"/>
        <end position="122"/>
    </location>
</feature>
<reference evidence="7" key="1">
    <citation type="journal article" date="2019" name="Int. J. Syst. Evol. Microbiol.">
        <title>The Global Catalogue of Microorganisms (GCM) 10K type strain sequencing project: providing services to taxonomists for standard genome sequencing and annotation.</title>
        <authorList>
            <consortium name="The Broad Institute Genomics Platform"/>
            <consortium name="The Broad Institute Genome Sequencing Center for Infectious Disease"/>
            <person name="Wu L."/>
            <person name="Ma J."/>
        </authorList>
    </citation>
    <scope>NUCLEOTIDE SEQUENCE [LARGE SCALE GENOMIC DNA]</scope>
    <source>
        <strain evidence="7">KCTC 52039</strain>
    </source>
</reference>
<evidence type="ECO:0000256" key="3">
    <source>
        <dbReference type="ARBA" id="ARBA00022989"/>
    </source>
</evidence>
<dbReference type="InterPro" id="IPR006008">
    <property type="entry name" value="YciB"/>
</dbReference>
<keyword evidence="5" id="KW-0997">Cell inner membrane</keyword>
<gene>
    <name evidence="5" type="primary">yciB</name>
    <name evidence="6" type="ORF">ACFOGH_16445</name>
</gene>
<feature type="transmembrane region" description="Helical" evidence="5">
    <location>
        <begin position="143"/>
        <end position="162"/>
    </location>
</feature>
<name>A0ABV7J464_9RHOB</name>
<proteinExistence type="inferred from homology"/>
<comment type="caution">
    <text evidence="6">The sequence shown here is derived from an EMBL/GenBank/DDBJ whole genome shotgun (WGS) entry which is preliminary data.</text>
</comment>
<dbReference type="PANTHER" id="PTHR36917:SF1">
    <property type="entry name" value="INNER MEMBRANE-SPANNING PROTEIN YCIB"/>
    <property type="match status" value="1"/>
</dbReference>
<evidence type="ECO:0000313" key="7">
    <source>
        <dbReference type="Proteomes" id="UP001595547"/>
    </source>
</evidence>
<feature type="transmembrane region" description="Helical" evidence="5">
    <location>
        <begin position="41"/>
        <end position="62"/>
    </location>
</feature>
<evidence type="ECO:0000256" key="2">
    <source>
        <dbReference type="ARBA" id="ARBA00022692"/>
    </source>
</evidence>
<keyword evidence="3 5" id="KW-1133">Transmembrane helix</keyword>
<organism evidence="6 7">
    <name type="scientific">Cypionkella sinensis</name>
    <dbReference type="NCBI Taxonomy" id="1756043"/>
    <lineage>
        <taxon>Bacteria</taxon>
        <taxon>Pseudomonadati</taxon>
        <taxon>Pseudomonadota</taxon>
        <taxon>Alphaproteobacteria</taxon>
        <taxon>Rhodobacterales</taxon>
        <taxon>Paracoccaceae</taxon>
        <taxon>Cypionkella</taxon>
    </lineage>
</organism>
<feature type="transmembrane region" description="Helical" evidence="5">
    <location>
        <begin position="74"/>
        <end position="90"/>
    </location>
</feature>
<evidence type="ECO:0000256" key="5">
    <source>
        <dbReference type="HAMAP-Rule" id="MF_00189"/>
    </source>
</evidence>
<accession>A0ABV7J464</accession>
<comment type="subcellular location">
    <subcellularLocation>
        <location evidence="5">Cell inner membrane</location>
        <topology evidence="5">Multi-pass membrane protein</topology>
    </subcellularLocation>
</comment>
<dbReference type="Proteomes" id="UP001595547">
    <property type="component" value="Unassembled WGS sequence"/>
</dbReference>
<feature type="transmembrane region" description="Helical" evidence="5">
    <location>
        <begin position="174"/>
        <end position="195"/>
    </location>
</feature>
<keyword evidence="4 5" id="KW-0472">Membrane</keyword>
<keyword evidence="1 5" id="KW-1003">Cell membrane</keyword>
<comment type="function">
    <text evidence="5">Plays a role in cell envelope biogenesis, maintenance of cell envelope integrity and membrane homeostasis.</text>
</comment>
<evidence type="ECO:0000256" key="4">
    <source>
        <dbReference type="ARBA" id="ARBA00023136"/>
    </source>
</evidence>
<sequence>MADTKLNPMVKLALELGPIVLFFAGFRYVKDRTFHILGTDYSGFLVMTAVFVVLIIATTALLWKLTGMLSKMQIMTLVLVIVMGGLSVWLKDERFIKMKPTLLYLAFAITLGIGLLRGESYLKLVMEETLPLHPEGWMILTRRLCAFFFALAIANEAVWRLLSTDAWVNFKTFGLTAALFLFFISQSAVLSRYAIETDTPSDKT</sequence>
<dbReference type="PANTHER" id="PTHR36917">
    <property type="entry name" value="INTRACELLULAR SEPTATION PROTEIN A-RELATED"/>
    <property type="match status" value="1"/>
</dbReference>